<organism evidence="3 4">
    <name type="scientific">Cymbomonas tetramitiformis</name>
    <dbReference type="NCBI Taxonomy" id="36881"/>
    <lineage>
        <taxon>Eukaryota</taxon>
        <taxon>Viridiplantae</taxon>
        <taxon>Chlorophyta</taxon>
        <taxon>Pyramimonadophyceae</taxon>
        <taxon>Pyramimonadales</taxon>
        <taxon>Pyramimonadaceae</taxon>
        <taxon>Cymbomonas</taxon>
    </lineage>
</organism>
<evidence type="ECO:0000313" key="4">
    <source>
        <dbReference type="Proteomes" id="UP001190700"/>
    </source>
</evidence>
<keyword evidence="4" id="KW-1185">Reference proteome</keyword>
<comment type="caution">
    <text evidence="3">The sequence shown here is derived from an EMBL/GenBank/DDBJ whole genome shotgun (WGS) entry which is preliminary data.</text>
</comment>
<evidence type="ECO:0000313" key="3">
    <source>
        <dbReference type="EMBL" id="KAK3241082.1"/>
    </source>
</evidence>
<dbReference type="Proteomes" id="UP001190700">
    <property type="component" value="Unassembled WGS sequence"/>
</dbReference>
<reference evidence="3 4" key="1">
    <citation type="journal article" date="2015" name="Genome Biol. Evol.">
        <title>Comparative Genomics of a Bacterivorous Green Alga Reveals Evolutionary Causalities and Consequences of Phago-Mixotrophic Mode of Nutrition.</title>
        <authorList>
            <person name="Burns J.A."/>
            <person name="Paasch A."/>
            <person name="Narechania A."/>
            <person name="Kim E."/>
        </authorList>
    </citation>
    <scope>NUCLEOTIDE SEQUENCE [LARGE SCALE GENOMIC DNA]</scope>
    <source>
        <strain evidence="3 4">PLY_AMNH</strain>
    </source>
</reference>
<dbReference type="InterPro" id="IPR016130">
    <property type="entry name" value="Tyr_Pase_AS"/>
</dbReference>
<sequence>MKESEHSDRSAILDECRSATLERSNFDVSSHDEGDTPGRDSHSSDTSGTFKVLSKLEKWGDYENYGAPVGPTRFIPMKTPLTHEILQGRQFGSNFTVREFLDNQQALERKVGMIIDLSNHDCLYSQDIPTEIRYTHIRCVAKVLPDMLSVKQVFQAALQFWEENPEEYIGIHCSYGFNRTGFLVCSFLVENCGLSVQSALQSFGDSRPPGVKHDRFKEELQRRYGTLTEEITKDQ</sequence>
<evidence type="ECO:0000256" key="1">
    <source>
        <dbReference type="SAM" id="MobiDB-lite"/>
    </source>
</evidence>
<dbReference type="AlphaFoldDB" id="A0AAE0BQX9"/>
<feature type="region of interest" description="Disordered" evidence="1">
    <location>
        <begin position="23"/>
        <end position="47"/>
    </location>
</feature>
<dbReference type="SUPFAM" id="SSF52799">
    <property type="entry name" value="(Phosphotyrosine protein) phosphatases II"/>
    <property type="match status" value="1"/>
</dbReference>
<dbReference type="CDD" id="cd14502">
    <property type="entry name" value="RNA_5'-triphosphatase"/>
    <property type="match status" value="1"/>
</dbReference>
<feature type="compositionally biased region" description="Basic and acidic residues" evidence="1">
    <location>
        <begin position="29"/>
        <end position="43"/>
    </location>
</feature>
<dbReference type="PROSITE" id="PS00383">
    <property type="entry name" value="TYR_PHOSPHATASE_1"/>
    <property type="match status" value="1"/>
</dbReference>
<dbReference type="InterPro" id="IPR051029">
    <property type="entry name" value="mRNA_Capping_Enz/RNA_Phosphat"/>
</dbReference>
<dbReference type="GO" id="GO:0004484">
    <property type="term" value="F:mRNA guanylyltransferase activity"/>
    <property type="evidence" value="ECO:0007669"/>
    <property type="project" value="TreeGrafter"/>
</dbReference>
<proteinExistence type="predicted"/>
<dbReference type="PANTHER" id="PTHR10367:SF17">
    <property type="entry name" value="MRNA-CAPPING ENZYME"/>
    <property type="match status" value="1"/>
</dbReference>
<protein>
    <recommendedName>
        <fullName evidence="2">Tyrosine specific protein phosphatases domain-containing protein</fullName>
    </recommendedName>
</protein>
<feature type="domain" description="Tyrosine specific protein phosphatases" evidence="2">
    <location>
        <begin position="150"/>
        <end position="212"/>
    </location>
</feature>
<accession>A0AAE0BQX9</accession>
<dbReference type="PROSITE" id="PS50056">
    <property type="entry name" value="TYR_PHOSPHATASE_2"/>
    <property type="match status" value="1"/>
</dbReference>
<dbReference type="GO" id="GO:0006370">
    <property type="term" value="P:7-methylguanosine mRNA capping"/>
    <property type="evidence" value="ECO:0007669"/>
    <property type="project" value="TreeGrafter"/>
</dbReference>
<dbReference type="EMBL" id="LGRX02033482">
    <property type="protein sequence ID" value="KAK3241082.1"/>
    <property type="molecule type" value="Genomic_DNA"/>
</dbReference>
<dbReference type="PANTHER" id="PTHR10367">
    <property type="entry name" value="MRNA-CAPPING ENZYME"/>
    <property type="match status" value="1"/>
</dbReference>
<dbReference type="InterPro" id="IPR000387">
    <property type="entry name" value="Tyr_Pase_dom"/>
</dbReference>
<gene>
    <name evidence="3" type="ORF">CYMTET_49121</name>
</gene>
<dbReference type="Gene3D" id="3.90.190.10">
    <property type="entry name" value="Protein tyrosine phosphatase superfamily"/>
    <property type="match status" value="1"/>
</dbReference>
<name>A0AAE0BQX9_9CHLO</name>
<evidence type="ECO:0000259" key="2">
    <source>
        <dbReference type="PROSITE" id="PS50056"/>
    </source>
</evidence>
<dbReference type="GO" id="GO:0016787">
    <property type="term" value="F:hydrolase activity"/>
    <property type="evidence" value="ECO:0007669"/>
    <property type="project" value="UniProtKB-ARBA"/>
</dbReference>
<dbReference type="InterPro" id="IPR029021">
    <property type="entry name" value="Prot-tyrosine_phosphatase-like"/>
</dbReference>